<evidence type="ECO:0000259" key="7">
    <source>
        <dbReference type="Pfam" id="PF00916"/>
    </source>
</evidence>
<evidence type="ECO:0000256" key="5">
    <source>
        <dbReference type="SAM" id="Phobius"/>
    </source>
</evidence>
<dbReference type="Proteomes" id="UP000239649">
    <property type="component" value="Unassembled WGS sequence"/>
</dbReference>
<feature type="transmembrane region" description="Helical" evidence="5">
    <location>
        <begin position="193"/>
        <end position="213"/>
    </location>
</feature>
<dbReference type="SUPFAM" id="SSF52833">
    <property type="entry name" value="Thioredoxin-like"/>
    <property type="match status" value="1"/>
</dbReference>
<dbReference type="Gene3D" id="3.40.30.10">
    <property type="entry name" value="Glutaredoxin"/>
    <property type="match status" value="1"/>
</dbReference>
<feature type="transmembrane region" description="Helical" evidence="5">
    <location>
        <begin position="358"/>
        <end position="378"/>
    </location>
</feature>
<dbReference type="InterPro" id="IPR002109">
    <property type="entry name" value="Glutaredoxin"/>
</dbReference>
<proteinExistence type="predicted"/>
<reference evidence="8 9" key="1">
    <citation type="journal article" date="2018" name="Plant J.">
        <title>Genome sequences of Chlorella sorokiniana UTEX 1602 and Micractinium conductrix SAG 241.80: implications to maltose excretion by a green alga.</title>
        <authorList>
            <person name="Arriola M.B."/>
            <person name="Velmurugan N."/>
            <person name="Zhang Y."/>
            <person name="Plunkett M.H."/>
            <person name="Hondzo H."/>
            <person name="Barney B.M."/>
        </authorList>
    </citation>
    <scope>NUCLEOTIDE SEQUENCE [LARGE SCALE GENOMIC DNA]</scope>
    <source>
        <strain evidence="8 9">SAG 241.80</strain>
    </source>
</reference>
<evidence type="ECO:0000259" key="6">
    <source>
        <dbReference type="Pfam" id="PF00462"/>
    </source>
</evidence>
<keyword evidence="3 5" id="KW-1133">Transmembrane helix</keyword>
<dbReference type="InterPro" id="IPR036249">
    <property type="entry name" value="Thioredoxin-like_sf"/>
</dbReference>
<sequence length="548" mass="60605">MGAEVLPLENVKADGLVEDAKRIVRVEKNRRVWTGQKLTWYEWLGCFIPFFAWIRTYQWKQWLLSDAAAGLSVAAMVVPQGMSYAQNLAFLPQVYGLYGAFTPCIFYALLGSSRQLAVGPVPVTSLILGTGLSDIYGKFAVNPSDPENALIAYKQQEYNVGAIQVAFIAGLFYTAVGLFRLGFIVRILSHPMIAGFMSGAVLIIASGQFKYLAMQMSLPRADTLQGNLYYLFSPQPNPRVWPAQPYPFQWRQFIILVGGVLAGFALIGWGVDRLNERKIKPKYGRIPFVYAHLGFTLQFLWSVFTICLTCYVVEFVIYWEGTPWKWRETAMGGSFLLILFIIKYVARNIRQLKFLQFLGPLIVCIISIAIMNGGKLYIQNPDDANTPLVKPVGLIPKGLARYRRLRSGCVSDDLRERRAVAFADQAAAAAVDGGASAAARFVSKLLKEHRVLIFSKSYCPYSMRGKDVMRRAVGGAVEVHAVELDQLDEGHDPGMADIQDELRALTGARTVPRVFVDGQSIGGADDVGAKAQSGELEALLRGSGIIQA</sequence>
<evidence type="ECO:0000313" key="8">
    <source>
        <dbReference type="EMBL" id="PSC76083.1"/>
    </source>
</evidence>
<dbReference type="GO" id="GO:0055085">
    <property type="term" value="P:transmembrane transport"/>
    <property type="evidence" value="ECO:0007669"/>
    <property type="project" value="InterPro"/>
</dbReference>
<accession>A0A2P6VPR0</accession>
<evidence type="ECO:0000313" key="9">
    <source>
        <dbReference type="Proteomes" id="UP000239649"/>
    </source>
</evidence>
<dbReference type="OrthoDB" id="540766at2759"/>
<gene>
    <name evidence="8" type="primary">g756</name>
    <name evidence="8" type="ORF">C2E20_0756</name>
</gene>
<dbReference type="Pfam" id="PF00916">
    <property type="entry name" value="Sulfate_transp"/>
    <property type="match status" value="1"/>
</dbReference>
<protein>
    <submittedName>
        <fullName evidence="8">Sulfate transporter</fullName>
    </submittedName>
</protein>
<feature type="transmembrane region" description="Helical" evidence="5">
    <location>
        <begin position="38"/>
        <end position="56"/>
    </location>
</feature>
<dbReference type="AlphaFoldDB" id="A0A2P6VPR0"/>
<feature type="transmembrane region" description="Helical" evidence="5">
    <location>
        <begin position="90"/>
        <end position="110"/>
    </location>
</feature>
<dbReference type="PANTHER" id="PTHR11814">
    <property type="entry name" value="SULFATE TRANSPORTER"/>
    <property type="match status" value="1"/>
</dbReference>
<evidence type="ECO:0000256" key="1">
    <source>
        <dbReference type="ARBA" id="ARBA00004141"/>
    </source>
</evidence>
<dbReference type="PROSITE" id="PS51354">
    <property type="entry name" value="GLUTAREDOXIN_2"/>
    <property type="match status" value="1"/>
</dbReference>
<keyword evidence="2 5" id="KW-0812">Transmembrane</keyword>
<dbReference type="InterPro" id="IPR011547">
    <property type="entry name" value="SLC26A/SulP_dom"/>
</dbReference>
<feature type="transmembrane region" description="Helical" evidence="5">
    <location>
        <begin position="162"/>
        <end position="181"/>
    </location>
</feature>
<dbReference type="InterPro" id="IPR001902">
    <property type="entry name" value="SLC26A/SulP_fam"/>
</dbReference>
<feature type="transmembrane region" description="Helical" evidence="5">
    <location>
        <begin position="250"/>
        <end position="271"/>
    </location>
</feature>
<comment type="subcellular location">
    <subcellularLocation>
        <location evidence="1">Membrane</location>
        <topology evidence="1">Multi-pass membrane protein</topology>
    </subcellularLocation>
</comment>
<feature type="transmembrane region" description="Helical" evidence="5">
    <location>
        <begin position="329"/>
        <end position="346"/>
    </location>
</feature>
<keyword evidence="9" id="KW-1185">Reference proteome</keyword>
<name>A0A2P6VPR0_9CHLO</name>
<evidence type="ECO:0000256" key="3">
    <source>
        <dbReference type="ARBA" id="ARBA00022989"/>
    </source>
</evidence>
<evidence type="ECO:0000256" key="4">
    <source>
        <dbReference type="ARBA" id="ARBA00023136"/>
    </source>
</evidence>
<dbReference type="CDD" id="cd03419">
    <property type="entry name" value="GRX_GRXh_1_2_like"/>
    <property type="match status" value="1"/>
</dbReference>
<feature type="domain" description="Glutaredoxin" evidence="6">
    <location>
        <begin position="451"/>
        <end position="521"/>
    </location>
</feature>
<dbReference type="GO" id="GO:0016020">
    <property type="term" value="C:membrane"/>
    <property type="evidence" value="ECO:0007669"/>
    <property type="project" value="UniProtKB-SubCell"/>
</dbReference>
<dbReference type="STRING" id="554055.A0A2P6VPR0"/>
<organism evidence="8 9">
    <name type="scientific">Micractinium conductrix</name>
    <dbReference type="NCBI Taxonomy" id="554055"/>
    <lineage>
        <taxon>Eukaryota</taxon>
        <taxon>Viridiplantae</taxon>
        <taxon>Chlorophyta</taxon>
        <taxon>core chlorophytes</taxon>
        <taxon>Trebouxiophyceae</taxon>
        <taxon>Chlorellales</taxon>
        <taxon>Chlorellaceae</taxon>
        <taxon>Chlorella clade</taxon>
        <taxon>Micractinium</taxon>
    </lineage>
</organism>
<keyword evidence="4 5" id="KW-0472">Membrane</keyword>
<evidence type="ECO:0000256" key="2">
    <source>
        <dbReference type="ARBA" id="ARBA00022692"/>
    </source>
</evidence>
<comment type="caution">
    <text evidence="8">The sequence shown here is derived from an EMBL/GenBank/DDBJ whole genome shotgun (WGS) entry which is preliminary data.</text>
</comment>
<dbReference type="EMBL" id="LHPF02000001">
    <property type="protein sequence ID" value="PSC76083.1"/>
    <property type="molecule type" value="Genomic_DNA"/>
</dbReference>
<feature type="domain" description="SLC26A/SulP transporter" evidence="7">
    <location>
        <begin position="63"/>
        <end position="218"/>
    </location>
</feature>
<dbReference type="Pfam" id="PF00462">
    <property type="entry name" value="Glutaredoxin"/>
    <property type="match status" value="1"/>
</dbReference>
<feature type="transmembrane region" description="Helical" evidence="5">
    <location>
        <begin position="292"/>
        <end position="317"/>
    </location>
</feature>